<dbReference type="InterPro" id="IPR013702">
    <property type="entry name" value="FIST_domain_N"/>
</dbReference>
<evidence type="ECO:0000256" key="2">
    <source>
        <dbReference type="ARBA" id="ARBA00022475"/>
    </source>
</evidence>
<organism evidence="8 9">
    <name type="scientific">Roseateles aquatilis</name>
    <dbReference type="NCBI Taxonomy" id="431061"/>
    <lineage>
        <taxon>Bacteria</taxon>
        <taxon>Pseudomonadati</taxon>
        <taxon>Pseudomonadota</taxon>
        <taxon>Betaproteobacteria</taxon>
        <taxon>Burkholderiales</taxon>
        <taxon>Sphaerotilaceae</taxon>
        <taxon>Roseateles</taxon>
    </lineage>
</organism>
<dbReference type="Pfam" id="PF08495">
    <property type="entry name" value="FIST"/>
    <property type="match status" value="1"/>
</dbReference>
<evidence type="ECO:0000259" key="6">
    <source>
        <dbReference type="SMART" id="SM00897"/>
    </source>
</evidence>
<keyword evidence="9" id="KW-1185">Reference proteome</keyword>
<dbReference type="Pfam" id="PF10442">
    <property type="entry name" value="FIST_C"/>
    <property type="match status" value="1"/>
</dbReference>
<reference evidence="8 9" key="1">
    <citation type="journal article" date="2008" name="Int. J. Syst. Evol. Microbiol.">
        <title>Description of Roseateles aquatilis sp. nov. and Roseateles terrae sp. nov., in the class Betaproteobacteria, and emended description of the genus Roseateles.</title>
        <authorList>
            <person name="Gomila M."/>
            <person name="Bowien B."/>
            <person name="Falsen E."/>
            <person name="Moore E.R."/>
            <person name="Lalucat J."/>
        </authorList>
    </citation>
    <scope>NUCLEOTIDE SEQUENCE [LARGE SCALE GENOMIC DNA]</scope>
    <source>
        <strain evidence="8 9">CCUG 48205</strain>
    </source>
</reference>
<dbReference type="AlphaFoldDB" id="A0A246J2F8"/>
<dbReference type="InterPro" id="IPR019494">
    <property type="entry name" value="FIST_C"/>
</dbReference>
<evidence type="ECO:0000256" key="3">
    <source>
        <dbReference type="ARBA" id="ARBA00022692"/>
    </source>
</evidence>
<dbReference type="InterPro" id="IPR016741">
    <property type="entry name" value="UCP018953"/>
</dbReference>
<evidence type="ECO:0000259" key="7">
    <source>
        <dbReference type="SMART" id="SM01204"/>
    </source>
</evidence>
<name>A0A246J2F8_9BURK</name>
<evidence type="ECO:0000313" key="8">
    <source>
        <dbReference type="EMBL" id="OWQ86344.1"/>
    </source>
</evidence>
<dbReference type="OrthoDB" id="9770435at2"/>
<dbReference type="SMART" id="SM01204">
    <property type="entry name" value="FIST_C"/>
    <property type="match status" value="1"/>
</dbReference>
<dbReference type="Proteomes" id="UP000197468">
    <property type="component" value="Unassembled WGS sequence"/>
</dbReference>
<feature type="domain" description="FIST" evidence="6">
    <location>
        <begin position="34"/>
        <end position="209"/>
    </location>
</feature>
<dbReference type="EMBL" id="NIOF01000011">
    <property type="protein sequence ID" value="OWQ86344.1"/>
    <property type="molecule type" value="Genomic_DNA"/>
</dbReference>
<comment type="subcellular location">
    <subcellularLocation>
        <location evidence="1">Cell membrane</location>
        <topology evidence="1">Multi-pass membrane protein</topology>
    </subcellularLocation>
</comment>
<keyword evidence="5" id="KW-0472">Membrane</keyword>
<sequence length="379" mass="40740">MPRFIQAHATHPDAHMALALAGAQLEGQRAGMVPTLGFLYITHAYVPQAQALLDEARERWPGCGWVGASALAVSSAGVEYFDEPALVILLCDLPTTQWRVFSGRHPLPQDCDARSLLLHADGATPDLQELIGELAQRCSSGYVFGGLVSGGDDAVQFADGVFAGGLSGLSLGSDVRWISRVSQGVQPLGRERRVTASDGPLVTELDGRPALDALLEDLRLPAYTGESGSLRQAMPRLRKTLVGLSDEPGARREYGPEVRVRHLIGLDPSKRGIAVAEQLREGELLSFCERHPDAARRDLVRICTEIRAEAEERGARMAGALYFSCVGRGGPHFGAPSAELQWVQHALGEVPLAGFFANGEIAHARLHGYTGVLTVFLED</sequence>
<evidence type="ECO:0000256" key="5">
    <source>
        <dbReference type="ARBA" id="ARBA00023136"/>
    </source>
</evidence>
<dbReference type="RefSeq" id="WP_088386891.1">
    <property type="nucleotide sequence ID" value="NZ_NIOF01000011.1"/>
</dbReference>
<proteinExistence type="predicted"/>
<keyword evidence="2" id="KW-1003">Cell membrane</keyword>
<comment type="caution">
    <text evidence="8">The sequence shown here is derived from an EMBL/GenBank/DDBJ whole genome shotgun (WGS) entry which is preliminary data.</text>
</comment>
<protein>
    <recommendedName>
        <fullName evidence="10">Histidine kinase</fullName>
    </recommendedName>
</protein>
<evidence type="ECO:0008006" key="10">
    <source>
        <dbReference type="Google" id="ProtNLM"/>
    </source>
</evidence>
<dbReference type="PANTHER" id="PTHR14939">
    <property type="entry name" value="F-BOX ONLY PROTEIN 22"/>
    <property type="match status" value="1"/>
</dbReference>
<keyword evidence="3" id="KW-0812">Transmembrane</keyword>
<dbReference type="SMART" id="SM00897">
    <property type="entry name" value="FIST"/>
    <property type="match status" value="1"/>
</dbReference>
<evidence type="ECO:0000256" key="1">
    <source>
        <dbReference type="ARBA" id="ARBA00004651"/>
    </source>
</evidence>
<evidence type="ECO:0000256" key="4">
    <source>
        <dbReference type="ARBA" id="ARBA00022989"/>
    </source>
</evidence>
<gene>
    <name evidence="8" type="ORF">CDN99_21175</name>
</gene>
<dbReference type="GO" id="GO:0005886">
    <property type="term" value="C:plasma membrane"/>
    <property type="evidence" value="ECO:0007669"/>
    <property type="project" value="UniProtKB-SubCell"/>
</dbReference>
<evidence type="ECO:0000313" key="9">
    <source>
        <dbReference type="Proteomes" id="UP000197468"/>
    </source>
</evidence>
<accession>A0A246J2F8</accession>
<feature type="domain" description="FIST C-domain" evidence="7">
    <location>
        <begin position="210"/>
        <end position="364"/>
    </location>
</feature>
<keyword evidence="4" id="KW-1133">Transmembrane helix</keyword>
<dbReference type="PANTHER" id="PTHR14939:SF5">
    <property type="entry name" value="F-BOX ONLY PROTEIN 22"/>
    <property type="match status" value="1"/>
</dbReference>
<dbReference type="PIRSF" id="PIRSF018953">
    <property type="entry name" value="UCP018953"/>
    <property type="match status" value="1"/>
</dbReference>